<dbReference type="PIR" id="E86233">
    <property type="entry name" value="E86233"/>
</dbReference>
<reference evidence="1" key="2">
    <citation type="submission" date="1997-06" db="EMBL/GenBank/DDBJ databases">
        <authorList>
            <person name="Theologis"/>
        </authorList>
    </citation>
    <scope>NUCLEOTIDE SEQUENCE</scope>
</reference>
<organism evidence="1">
    <name type="scientific">Arabidopsis thaliana</name>
    <name type="common">Mouse-ear cress</name>
    <dbReference type="NCBI Taxonomy" id="3702"/>
    <lineage>
        <taxon>Eukaryota</taxon>
        <taxon>Viridiplantae</taxon>
        <taxon>Streptophyta</taxon>
        <taxon>Embryophyta</taxon>
        <taxon>Tracheophyta</taxon>
        <taxon>Spermatophyta</taxon>
        <taxon>Magnoliopsida</taxon>
        <taxon>eudicotyledons</taxon>
        <taxon>Gunneridae</taxon>
        <taxon>Pentapetalae</taxon>
        <taxon>rosids</taxon>
        <taxon>malvids</taxon>
        <taxon>Brassicales</taxon>
        <taxon>Brassicaceae</taxon>
        <taxon>Camelineae</taxon>
        <taxon>Arabidopsis</taxon>
    </lineage>
</organism>
<proteinExistence type="predicted"/>
<accession>O04513</accession>
<gene>
    <name evidence="1" type="primary">F21M12.31</name>
</gene>
<dbReference type="EMBL" id="AC000132">
    <property type="protein sequence ID" value="AAB60744.1"/>
    <property type="molecule type" value="Genomic_DNA"/>
</dbReference>
<protein>
    <submittedName>
        <fullName evidence="1">F21M12.31 protein</fullName>
    </submittedName>
</protein>
<evidence type="ECO:0000313" key="1">
    <source>
        <dbReference type="EMBL" id="AAB60744.1"/>
    </source>
</evidence>
<name>O04513_ARATH</name>
<sequence length="193" mass="22114">MYKPFLRICLKDLRQIYRITDKLRLLYSGFLWKNKDPIITAIPVIAIVKKSLLFETPFPSLRLLPFPSPSAALGILLARAFGFMVISFSQSNIAVALITEFCPVATYFLIFGKSSGSENPLVGEKRKCASQSEYLMLGKINRRQWKLTELACYNPLGANFSFMTIENLTFYGLFAHRACYLLNTEQKEFRKKM</sequence>
<dbReference type="AlphaFoldDB" id="O04513"/>
<reference evidence="1" key="1">
    <citation type="submission" date="1997-05" db="EMBL/GenBank/DDBJ databases">
        <title>The sequence of BAC F21M12 from Arabidopsis thaliana chromosome 1.</title>
        <authorList>
            <person name="Vysotskaia V.S."/>
            <person name="Osborne B.I."/>
            <person name="Toriumi M."/>
            <person name="Yu G."/>
            <person name="Oji O."/>
            <person name="Shen Y.K."/>
            <person name="Araujo R."/>
            <person name="Au M."/>
            <person name="Buehler E."/>
            <person name="Conway A.B."/>
            <person name="Conway A.R."/>
            <person name="Dewar K."/>
            <person name="Feng J."/>
            <person name="Kim C."/>
            <person name="Kurtz D."/>
            <person name="Li Y."/>
            <person name="Shinn P."/>
            <person name="Sun H."/>
            <person name="Davis R.W."/>
            <person name="Ecker J.R."/>
            <person name="Federspiel N.A."/>
            <person name="Theologis A."/>
        </authorList>
    </citation>
    <scope>NUCLEOTIDE SEQUENCE</scope>
</reference>
<reference key="3">
    <citation type="journal article" date="2000" name="Nature">
        <title>Sequence and analysis of chromosome 1 of the plant Arabidopsis thaliana.</title>
        <authorList>
            <person name="Theologis A."/>
            <person name="Ecker J.R."/>
            <person name="Palm C.J."/>
            <person name="Federspiel N.A."/>
            <person name="Kaul S."/>
            <person name="White O."/>
            <person name="Alonso J."/>
            <person name="Altafi H."/>
            <person name="Araujo R."/>
            <person name="Bowman C.L."/>
            <person name="Brooks S.Y."/>
            <person name="Buehler E."/>
            <person name="Chan A."/>
            <person name="Chao Q."/>
            <person name="Chen H."/>
            <person name="Cheuk R.F."/>
            <person name="Chin C.W."/>
            <person name="Chung M.K."/>
            <person name="Conn L."/>
            <person name="Conway A.B."/>
            <person name="Conway A.R."/>
            <person name="Creasy T.H."/>
            <person name="Dewar K."/>
            <person name="Dunn P."/>
            <person name="Etgu P."/>
            <person name="Feldblyum T.V."/>
            <person name="Feng J."/>
            <person name="Fong B."/>
            <person name="Fujii C.Y."/>
            <person name="Gill J.E."/>
            <person name="Goldsmith A.D."/>
            <person name="Haas B."/>
            <person name="Hansen N.F."/>
            <person name="Hughes B."/>
            <person name="Huizar L."/>
            <person name="Hunter J.L."/>
            <person name="Jenkins J."/>
            <person name="Johnson-Hopson C."/>
            <person name="Khan S."/>
            <person name="Khaykin E."/>
            <person name="Kim C.J."/>
            <person name="Koo H.L."/>
            <person name="Kremenetskaia I."/>
            <person name="Kurtz D.B."/>
            <person name="Kwan A."/>
            <person name="Lam B."/>
            <person name="Langin-Hooper S."/>
            <person name="Lee A."/>
            <person name="Lee J.M."/>
            <person name="Lenz C.A."/>
            <person name="Li J.H."/>
            <person name="Li Y."/>
            <person name="Lin X."/>
            <person name="Liu S.X."/>
            <person name="Liu Z.A."/>
            <person name="Luros J.S."/>
            <person name="Maiti R."/>
            <person name="Marziali A."/>
            <person name="Militscher J."/>
            <person name="Miranda M."/>
            <person name="Nguyen M."/>
            <person name="Nierman W.C."/>
            <person name="Osborne B.I."/>
            <person name="Pai G."/>
            <person name="Peterson J."/>
            <person name="Pham P.K."/>
            <person name="Rizzo M."/>
            <person name="Rooney T."/>
            <person name="Rowley D."/>
            <person name="Sakano H."/>
            <person name="Salzberg S.L."/>
            <person name="Schwartz J.R."/>
            <person name="Shinn P."/>
            <person name="Southwick A.M."/>
            <person name="Sun H."/>
            <person name="Tallon L.J."/>
            <person name="Tambunga G."/>
            <person name="Toriumi M.J."/>
            <person name="Town C.D."/>
            <person name="Utterback T."/>
            <person name="Van Aken S."/>
            <person name="Vaysberg M."/>
            <person name="Vysotskaia V.S."/>
            <person name="Walker M."/>
            <person name="Wu D."/>
            <person name="Yu G."/>
            <person name="Fraser C.M."/>
            <person name="Venter J.C."/>
            <person name="Davis R.W."/>
        </authorList>
    </citation>
    <scope>NUCLEOTIDE SEQUENCE [LARGE SCALE GENOMIC DNA]</scope>
    <source>
        <strain>cv. Columbia</strain>
    </source>
</reference>